<dbReference type="InterPro" id="IPR011600">
    <property type="entry name" value="Pept_C14_caspase"/>
</dbReference>
<dbReference type="GO" id="GO:0006915">
    <property type="term" value="P:apoptotic process"/>
    <property type="evidence" value="ECO:0007669"/>
    <property type="project" value="UniProtKB-KW"/>
</dbReference>
<dbReference type="GO" id="GO:0006508">
    <property type="term" value="P:proteolysis"/>
    <property type="evidence" value="ECO:0007669"/>
    <property type="project" value="InterPro"/>
</dbReference>
<dbReference type="GO" id="GO:0004197">
    <property type="term" value="F:cysteine-type endopeptidase activity"/>
    <property type="evidence" value="ECO:0007669"/>
    <property type="project" value="InterPro"/>
</dbReference>
<dbReference type="Pfam" id="PF00656">
    <property type="entry name" value="Peptidase_C14"/>
    <property type="match status" value="1"/>
</dbReference>
<dbReference type="GO" id="GO:0005737">
    <property type="term" value="C:cytoplasm"/>
    <property type="evidence" value="ECO:0007669"/>
    <property type="project" value="TreeGrafter"/>
</dbReference>
<dbReference type="Gene3D" id="3.40.50.1460">
    <property type="match status" value="1"/>
</dbReference>
<organism evidence="5 6">
    <name type="scientific">Gymnopilus dilepis</name>
    <dbReference type="NCBI Taxonomy" id="231916"/>
    <lineage>
        <taxon>Eukaryota</taxon>
        <taxon>Fungi</taxon>
        <taxon>Dikarya</taxon>
        <taxon>Basidiomycota</taxon>
        <taxon>Agaricomycotina</taxon>
        <taxon>Agaricomycetes</taxon>
        <taxon>Agaricomycetidae</taxon>
        <taxon>Agaricales</taxon>
        <taxon>Agaricineae</taxon>
        <taxon>Hymenogastraceae</taxon>
        <taxon>Gymnopilus</taxon>
    </lineage>
</organism>
<dbReference type="SUPFAM" id="SSF52129">
    <property type="entry name" value="Caspase-like"/>
    <property type="match status" value="1"/>
</dbReference>
<keyword evidence="2" id="KW-0053">Apoptosis</keyword>
<dbReference type="InterPro" id="IPR050452">
    <property type="entry name" value="Metacaspase"/>
</dbReference>
<keyword evidence="3" id="KW-0378">Hydrolase</keyword>
<comment type="similarity">
    <text evidence="1">Belongs to the peptidase C14B family.</text>
</comment>
<protein>
    <recommendedName>
        <fullName evidence="4">Peptidase C14 caspase domain-containing protein</fullName>
    </recommendedName>
</protein>
<dbReference type="PANTHER" id="PTHR48104:SF30">
    <property type="entry name" value="METACASPASE-1"/>
    <property type="match status" value="1"/>
</dbReference>
<proteinExistence type="inferred from homology"/>
<name>A0A409Y0U1_9AGAR</name>
<dbReference type="EMBL" id="NHYE01001348">
    <property type="protein sequence ID" value="PPQ96601.1"/>
    <property type="molecule type" value="Genomic_DNA"/>
</dbReference>
<dbReference type="AlphaFoldDB" id="A0A409Y0U1"/>
<dbReference type="PANTHER" id="PTHR48104">
    <property type="entry name" value="METACASPASE-4"/>
    <property type="match status" value="1"/>
</dbReference>
<evidence type="ECO:0000259" key="4">
    <source>
        <dbReference type="Pfam" id="PF00656"/>
    </source>
</evidence>
<dbReference type="OrthoDB" id="3223806at2759"/>
<evidence type="ECO:0000313" key="6">
    <source>
        <dbReference type="Proteomes" id="UP000284706"/>
    </source>
</evidence>
<evidence type="ECO:0000256" key="1">
    <source>
        <dbReference type="ARBA" id="ARBA00009005"/>
    </source>
</evidence>
<dbReference type="InterPro" id="IPR029030">
    <property type="entry name" value="Caspase-like_dom_sf"/>
</dbReference>
<keyword evidence="6" id="KW-1185">Reference proteome</keyword>
<dbReference type="Proteomes" id="UP000284706">
    <property type="component" value="Unassembled WGS sequence"/>
</dbReference>
<feature type="domain" description="Peptidase C14 caspase" evidence="4">
    <location>
        <begin position="15"/>
        <end position="268"/>
    </location>
</feature>
<reference evidence="5 6" key="1">
    <citation type="journal article" date="2018" name="Evol. Lett.">
        <title>Horizontal gene cluster transfer increased hallucinogenic mushroom diversity.</title>
        <authorList>
            <person name="Reynolds H.T."/>
            <person name="Vijayakumar V."/>
            <person name="Gluck-Thaler E."/>
            <person name="Korotkin H.B."/>
            <person name="Matheny P.B."/>
            <person name="Slot J.C."/>
        </authorList>
    </citation>
    <scope>NUCLEOTIDE SEQUENCE [LARGE SCALE GENOMIC DNA]</scope>
    <source>
        <strain evidence="5 6">SRW20</strain>
    </source>
</reference>
<gene>
    <name evidence="5" type="ORF">CVT26_010745</name>
</gene>
<comment type="caution">
    <text evidence="5">The sequence shown here is derived from an EMBL/GenBank/DDBJ whole genome shotgun (WGS) entry which is preliminary data.</text>
</comment>
<sequence>MSSTSPYVSLGSRLFALIIGINNYKAGTFPNLRGATGDADAFISYLKESLRVPEKQIKVLLNENATRMEIVDGFAALAADSSIQEGDPIVIFFAGHGAEQEVAGLNGRKIQVIVPHDFSRESGKEVEPIRDLELQRMIGQIAVKKGDNITVILDCCHSASGTRELRDSSLTIVRSIEIDEPFDAARDADLQEDKIKVEASQALDLTPPAIPALQSHMLISACSASEQAKETSGRGNFSVALIKLLQLYSPDKLDLLKYSEILTHMDRISGQNPQCEGNNQHRPLFHSQIPISPERRFQVALNSSERPTIKAGAANGITPGAEFAIYAAHDRELEKALTYATVDSTSIEVFHATLQIRPQAERLAADVDYIAVQTKLGDKEDLRLWIQEHDAHAKRLIDSVLAGESKGLYSIILVNERQVAHLGVSFQKNAIVLQMADERVTKHSKNSYRFPPVDADVLDHRLQWVVSHAAHFFRELDLVNDSTTTSLSGSIQVGFYELDSNTLKPKGNNLCNAEDGRDGVIKLFVDDKAEIPYGLSFTNTSHFNLHPYVFLFDSTDLSIVCHYKSPSSQNENFEIDAPLRKGGAFSIGYDIDSGCDPIAFALNEGHTAEVTFLKIILSTRPIDVEHIPQDSPFEFNRSPKKWQFKKDRWDTKLIPIVQCRKVAGR</sequence>
<evidence type="ECO:0000256" key="2">
    <source>
        <dbReference type="ARBA" id="ARBA00022703"/>
    </source>
</evidence>
<evidence type="ECO:0000313" key="5">
    <source>
        <dbReference type="EMBL" id="PPQ96601.1"/>
    </source>
</evidence>
<keyword evidence="3" id="KW-0645">Protease</keyword>
<accession>A0A409Y0U1</accession>
<keyword evidence="3" id="KW-0788">Thiol protease</keyword>
<dbReference type="InParanoid" id="A0A409Y0U1"/>
<evidence type="ECO:0000256" key="3">
    <source>
        <dbReference type="ARBA" id="ARBA00022807"/>
    </source>
</evidence>